<keyword evidence="3" id="KW-0472">Membrane</keyword>
<name>A0A8S5NA22_9CAUD</name>
<dbReference type="InterPro" id="IPR010090">
    <property type="entry name" value="Phage_tape_meas"/>
</dbReference>
<reference evidence="5" key="1">
    <citation type="journal article" date="2021" name="Proc. Natl. Acad. Sci. U.S.A.">
        <title>A Catalog of Tens of Thousands of Viruses from Human Metagenomes Reveals Hidden Associations with Chronic Diseases.</title>
        <authorList>
            <person name="Tisza M.J."/>
            <person name="Buck C.B."/>
        </authorList>
    </citation>
    <scope>NUCLEOTIDE SEQUENCE</scope>
    <source>
        <strain evidence="5">Ctx322</strain>
    </source>
</reference>
<protein>
    <submittedName>
        <fullName evidence="5">Minor tail protein</fullName>
    </submittedName>
</protein>
<keyword evidence="3" id="KW-1133">Transmembrane helix</keyword>
<evidence type="ECO:0000256" key="3">
    <source>
        <dbReference type="SAM" id="Phobius"/>
    </source>
</evidence>
<dbReference type="PANTHER" id="PTHR37813">
    <property type="entry name" value="FELS-2 PROPHAGE PROTEIN"/>
    <property type="match status" value="1"/>
</dbReference>
<proteinExistence type="predicted"/>
<evidence type="ECO:0000259" key="4">
    <source>
        <dbReference type="Pfam" id="PF10145"/>
    </source>
</evidence>
<dbReference type="GO" id="GO:0098003">
    <property type="term" value="P:viral tail assembly"/>
    <property type="evidence" value="ECO:0007669"/>
    <property type="project" value="UniProtKB-KW"/>
</dbReference>
<feature type="transmembrane region" description="Helical" evidence="3">
    <location>
        <begin position="601"/>
        <end position="624"/>
    </location>
</feature>
<dbReference type="Pfam" id="PF10145">
    <property type="entry name" value="PhageMin_Tail"/>
    <property type="match status" value="1"/>
</dbReference>
<keyword evidence="3" id="KW-0812">Transmembrane</keyword>
<keyword evidence="1" id="KW-1245">Viral tail assembly</keyword>
<dbReference type="NCBIfam" id="TIGR01760">
    <property type="entry name" value="tape_meas_TP901"/>
    <property type="match status" value="1"/>
</dbReference>
<keyword evidence="2" id="KW-1188">Viral release from host cell</keyword>
<dbReference type="PANTHER" id="PTHR37813:SF1">
    <property type="entry name" value="FELS-2 PROPHAGE PROTEIN"/>
    <property type="match status" value="1"/>
</dbReference>
<accession>A0A8S5NA22</accession>
<evidence type="ECO:0000256" key="1">
    <source>
        <dbReference type="ARBA" id="ARBA00022465"/>
    </source>
</evidence>
<sequence length="721" mass="76618">MPAYSPGAPGGGLLEIGVALVLQDRFSQPAREANRSIKQLHNDAKAVVSANINMANRLTNQFSKGVNFAWNMVANAIDTGANFIDTMTQVSAITQATNRDFDALVSQAQSLGYKTMFESQDIASGMKYLAMAGHSAQEIKQIINSATNIAGATGLELGGKGGAADLLTNVMRTFQVEGEKGAEMLGDEMVKATLSSNISITDLAESIKYAGAAMTTYKKDFPEVAAAIGTLGNAGIQGSMAGTSLANMIMYLNRALTKEGDKGYKMLHDRLKLTSKDFLTAEGNMKSFRDMLELINQATANMSSTERGTVFETIFGKRGMRAAVAISQNLDSFSNIWTRVMNSGGTAAEIMQKRMETLPGAINKVKSAAENLFTKFTITLAPTLAGIMDKMASFIDKMSNLFGSSLVSGVVLLTPLLFKLLVPIVKLAITIKDIRNTGLVTFRSMFSILFSGWKGASLSAAEYLRIVTAINAQSMGMGVPTGILGKGVIRQKQKAYTQVLNNMPAGYFVGNARGGGKGIYQSRPGGKPPIFIGRVTDAYGNIATNKGGTQLAGGAKWVESRLGSAPKPGQVPRMMSHPAGKGVFSPLPALGTSLKSLASGIWTFLGGPVGIGITAISIILPMIVGGIRKRNEATIANNIALAKNTEATNRLAGRYENEAARMAAGQSLSYQEVLTLINNHLGMLVRLLSDPNRQDIKISIGDKEVPVSSLGDVLHDYGVKY</sequence>
<organism evidence="5">
    <name type="scientific">Myoviridae sp. ctx322</name>
    <dbReference type="NCBI Taxonomy" id="2826711"/>
    <lineage>
        <taxon>Viruses</taxon>
        <taxon>Duplodnaviria</taxon>
        <taxon>Heunggongvirae</taxon>
        <taxon>Uroviricota</taxon>
        <taxon>Caudoviricetes</taxon>
    </lineage>
</organism>
<feature type="domain" description="Phage tail tape measure protein" evidence="4">
    <location>
        <begin position="107"/>
        <end position="316"/>
    </location>
</feature>
<evidence type="ECO:0000313" key="5">
    <source>
        <dbReference type="EMBL" id="DAD91497.1"/>
    </source>
</evidence>
<evidence type="ECO:0000256" key="2">
    <source>
        <dbReference type="ARBA" id="ARBA00022612"/>
    </source>
</evidence>
<dbReference type="EMBL" id="BK015115">
    <property type="protein sequence ID" value="DAD91497.1"/>
    <property type="molecule type" value="Genomic_DNA"/>
</dbReference>